<dbReference type="InterPro" id="IPR014284">
    <property type="entry name" value="RNA_pol_sigma-70_dom"/>
</dbReference>
<dbReference type="NCBIfam" id="TIGR02937">
    <property type="entry name" value="sigma70-ECF"/>
    <property type="match status" value="1"/>
</dbReference>
<organism evidence="1 2">
    <name type="scientific">Segatella hominis</name>
    <dbReference type="NCBI Taxonomy" id="2518605"/>
    <lineage>
        <taxon>Bacteria</taxon>
        <taxon>Pseudomonadati</taxon>
        <taxon>Bacteroidota</taxon>
        <taxon>Bacteroidia</taxon>
        <taxon>Bacteroidales</taxon>
        <taxon>Prevotellaceae</taxon>
        <taxon>Segatella</taxon>
    </lineage>
</organism>
<evidence type="ECO:0000313" key="2">
    <source>
        <dbReference type="Proteomes" id="UP000297872"/>
    </source>
</evidence>
<protein>
    <submittedName>
        <fullName evidence="1">Sigma-70 family RNA polymerase sigma factor</fullName>
    </submittedName>
</protein>
<reference evidence="1 2" key="1">
    <citation type="submission" date="2019-02" db="EMBL/GenBank/DDBJ databases">
        <title>Draft Genome Sequence of the Prevotella sp. BCRC 81118, Isolated from Human Feces.</title>
        <authorList>
            <person name="Huang C.-H."/>
        </authorList>
    </citation>
    <scope>NUCLEOTIDE SEQUENCE [LARGE SCALE GENOMIC DNA]</scope>
    <source>
        <strain evidence="1 2">BCRC 81118</strain>
    </source>
</reference>
<name>A0A4Y8UQ09_9BACT</name>
<dbReference type="GO" id="GO:0006352">
    <property type="term" value="P:DNA-templated transcription initiation"/>
    <property type="evidence" value="ECO:0007669"/>
    <property type="project" value="InterPro"/>
</dbReference>
<comment type="caution">
    <text evidence="1">The sequence shown here is derived from an EMBL/GenBank/DDBJ whole genome shotgun (WGS) entry which is preliminary data.</text>
</comment>
<dbReference type="AlphaFoldDB" id="A0A4Y8UQ09"/>
<dbReference type="GeneID" id="302996748"/>
<keyword evidence="2" id="KW-1185">Reference proteome</keyword>
<proteinExistence type="predicted"/>
<dbReference type="Proteomes" id="UP000297872">
    <property type="component" value="Unassembled WGS sequence"/>
</dbReference>
<sequence length="207" mass="24783">MIVKKIFTQDLQIAKSLINKDEMVTRKYFYQQCYPLFKSIYDNYYTDCANCKEFIDEIYIVVLAPSKATGKCQMENFRGESTLTSWLKTACLFYCYKQFETKGKMPKYEQIFHSNMKENDDESDRTDSIYGSIEIDFSNLNHQDALTIIKQMPNKRYSELIRLRYLELKTNEETAKELGMSMENYYNKHKLAKEQYERIFRKEVHHA</sequence>
<dbReference type="EMBL" id="SGVY01000071">
    <property type="protein sequence ID" value="TFH70905.1"/>
    <property type="molecule type" value="Genomic_DNA"/>
</dbReference>
<dbReference type="OrthoDB" id="1082244at2"/>
<accession>A0A4Y8UQ09</accession>
<dbReference type="GO" id="GO:0003700">
    <property type="term" value="F:DNA-binding transcription factor activity"/>
    <property type="evidence" value="ECO:0007669"/>
    <property type="project" value="InterPro"/>
</dbReference>
<gene>
    <name evidence="1" type="ORF">EXN75_15920</name>
</gene>
<dbReference type="RefSeq" id="WP_134844568.1">
    <property type="nucleotide sequence ID" value="NZ_DAWDDY010000052.1"/>
</dbReference>
<evidence type="ECO:0000313" key="1">
    <source>
        <dbReference type="EMBL" id="TFH70905.1"/>
    </source>
</evidence>